<dbReference type="GO" id="GO:0006487">
    <property type="term" value="P:protein N-linked glycosylation"/>
    <property type="evidence" value="ECO:0007669"/>
    <property type="project" value="TreeGrafter"/>
</dbReference>
<dbReference type="Pfam" id="PF01380">
    <property type="entry name" value="SIS"/>
    <property type="match status" value="1"/>
</dbReference>
<dbReference type="RefSeq" id="WP_025530950.1">
    <property type="nucleotide sequence ID" value="NZ_QTJW01000022.1"/>
</dbReference>
<dbReference type="GO" id="GO:0006047">
    <property type="term" value="P:UDP-N-acetylglucosamine metabolic process"/>
    <property type="evidence" value="ECO:0007669"/>
    <property type="project" value="TreeGrafter"/>
</dbReference>
<sequence>MSKSEYGNPLGNQALSLPDMADAQLEACFDEKTLSGLMSMAEIFNVRKIFITGCGDSIAAAGAFAGVMRKFTGAFHCEMIEPMEFTRFLKKEEAGIGEPDSPLVIAISAGGGTARITEVLQKANRMGAFTILLTNNRESVGAQNAKRVFCLNTPKMPEDFPGLRSYFASITGLIALAARIGRVRNILPPTALTEVKQAVSAYVHSYEAVMERIDSQMFELAGTWKDFEQFDFIGDGPELYSALFALEKFVETNGVTGNFDDSEDWCHINYHVKNPDRIGTILFADRHSNAYGRERETAAAACGIGRPLLVITNGPAADFPKAANVCCIPDTEKGYEWLMPLMDYVPASLLAGYTSALAGRKFFNEYDIAAHEYNGGGVFFNPSVMTMKSSEIQICL</sequence>
<dbReference type="GO" id="GO:0004360">
    <property type="term" value="F:glutamine-fructose-6-phosphate transaminase (isomerizing) activity"/>
    <property type="evidence" value="ECO:0007669"/>
    <property type="project" value="UniProtKB-EC"/>
</dbReference>
<dbReference type="PANTHER" id="PTHR10937:SF0">
    <property type="entry name" value="GLUTAMINE--FRUCTOSE-6-PHOSPHATE TRANSAMINASE (ISOMERIZING)"/>
    <property type="match status" value="1"/>
</dbReference>
<evidence type="ECO:0000256" key="1">
    <source>
        <dbReference type="ARBA" id="ARBA00001031"/>
    </source>
</evidence>
<dbReference type="AlphaFoldDB" id="A0A3E3DEQ7"/>
<name>A0A3E3DEQ7_9FIRM</name>
<dbReference type="PANTHER" id="PTHR10937">
    <property type="entry name" value="GLUCOSAMINE--FRUCTOSE-6-PHOSPHATE AMINOTRANSFERASE, ISOMERIZING"/>
    <property type="match status" value="1"/>
</dbReference>
<evidence type="ECO:0000259" key="4">
    <source>
        <dbReference type="PROSITE" id="PS51464"/>
    </source>
</evidence>
<dbReference type="EMBL" id="QTJW01000022">
    <property type="protein sequence ID" value="RGD67743.1"/>
    <property type="molecule type" value="Genomic_DNA"/>
</dbReference>
<dbReference type="Proteomes" id="UP000261023">
    <property type="component" value="Unassembled WGS sequence"/>
</dbReference>
<gene>
    <name evidence="5" type="ORF">DWX31_25855</name>
</gene>
<dbReference type="InterPro" id="IPR001347">
    <property type="entry name" value="SIS_dom"/>
</dbReference>
<dbReference type="Gene3D" id="3.40.50.10490">
    <property type="entry name" value="Glucose-6-phosphate isomerase like protein, domain 1"/>
    <property type="match status" value="2"/>
</dbReference>
<dbReference type="InterPro" id="IPR046348">
    <property type="entry name" value="SIS_dom_sf"/>
</dbReference>
<dbReference type="SUPFAM" id="SSF53697">
    <property type="entry name" value="SIS domain"/>
    <property type="match status" value="1"/>
</dbReference>
<comment type="caution">
    <text evidence="5">The sequence shown here is derived from an EMBL/GenBank/DDBJ whole genome shotgun (WGS) entry which is preliminary data.</text>
</comment>
<evidence type="ECO:0000256" key="2">
    <source>
        <dbReference type="ARBA" id="ARBA00012916"/>
    </source>
</evidence>
<protein>
    <recommendedName>
        <fullName evidence="3">Glutamine--fructose-6-phosphate aminotransferase [isomerizing]</fullName>
        <ecNumber evidence="2">2.6.1.16</ecNumber>
    </recommendedName>
</protein>
<proteinExistence type="predicted"/>
<comment type="catalytic activity">
    <reaction evidence="1">
        <text>D-fructose 6-phosphate + L-glutamine = D-glucosamine 6-phosphate + L-glutamate</text>
        <dbReference type="Rhea" id="RHEA:13237"/>
        <dbReference type="ChEBI" id="CHEBI:29985"/>
        <dbReference type="ChEBI" id="CHEBI:58359"/>
        <dbReference type="ChEBI" id="CHEBI:58725"/>
        <dbReference type="ChEBI" id="CHEBI:61527"/>
        <dbReference type="EC" id="2.6.1.16"/>
    </reaction>
</comment>
<dbReference type="OrthoDB" id="7808879at2"/>
<evidence type="ECO:0000313" key="6">
    <source>
        <dbReference type="Proteomes" id="UP000261023"/>
    </source>
</evidence>
<accession>A0A3E3DEQ7</accession>
<dbReference type="GO" id="GO:0006002">
    <property type="term" value="P:fructose 6-phosphate metabolic process"/>
    <property type="evidence" value="ECO:0007669"/>
    <property type="project" value="TreeGrafter"/>
</dbReference>
<feature type="domain" description="SIS" evidence="4">
    <location>
        <begin position="39"/>
        <end position="186"/>
    </location>
</feature>
<evidence type="ECO:0000256" key="3">
    <source>
        <dbReference type="ARBA" id="ARBA00016090"/>
    </source>
</evidence>
<dbReference type="GO" id="GO:0097367">
    <property type="term" value="F:carbohydrate derivative binding"/>
    <property type="evidence" value="ECO:0007669"/>
    <property type="project" value="InterPro"/>
</dbReference>
<dbReference type="PROSITE" id="PS51464">
    <property type="entry name" value="SIS"/>
    <property type="match status" value="1"/>
</dbReference>
<organism evidence="5 6">
    <name type="scientific">Hungatella hathewayi</name>
    <dbReference type="NCBI Taxonomy" id="154046"/>
    <lineage>
        <taxon>Bacteria</taxon>
        <taxon>Bacillati</taxon>
        <taxon>Bacillota</taxon>
        <taxon>Clostridia</taxon>
        <taxon>Lachnospirales</taxon>
        <taxon>Lachnospiraceae</taxon>
        <taxon>Hungatella</taxon>
    </lineage>
</organism>
<reference evidence="5 6" key="1">
    <citation type="submission" date="2018-08" db="EMBL/GenBank/DDBJ databases">
        <title>A genome reference for cultivated species of the human gut microbiota.</title>
        <authorList>
            <person name="Zou Y."/>
            <person name="Xue W."/>
            <person name="Luo G."/>
        </authorList>
    </citation>
    <scope>NUCLEOTIDE SEQUENCE [LARGE SCALE GENOMIC DNA]</scope>
    <source>
        <strain evidence="5 6">AF19-13AC</strain>
    </source>
</reference>
<evidence type="ECO:0000313" key="5">
    <source>
        <dbReference type="EMBL" id="RGD67743.1"/>
    </source>
</evidence>
<dbReference type="EC" id="2.6.1.16" evidence="2"/>